<keyword evidence="3" id="KW-1185">Reference proteome</keyword>
<keyword evidence="1" id="KW-0472">Membrane</keyword>
<sequence>MPRASRNFLIAAVVLFACAAGLPRVLPISDTLDGMLYGMGAGCLFGAAFRWFAPDACDASTPTLRRRYFREFLPPMSAYVVLVFLSLWLLKRVDAPALRALVALLPLPPIAFALRAIMRFIRDADELQRRIELEAVAFSSAFVSFAYLTGGFLQAARVIDVRAADAMLWVFPLTCLAYGVVKAVVSRRYG</sequence>
<reference evidence="2 3" key="1">
    <citation type="submission" date="2019-07" db="EMBL/GenBank/DDBJ databases">
        <title>Lysobacter weifangensis sp. nov., isolated from bensulfuron-methyl contaminated farmland soil.</title>
        <authorList>
            <person name="Zhao H."/>
        </authorList>
    </citation>
    <scope>NUCLEOTIDE SEQUENCE [LARGE SCALE GENOMIC DNA]</scope>
    <source>
        <strain evidence="2 3">CC-Bw-6</strain>
    </source>
</reference>
<dbReference type="EMBL" id="CP041742">
    <property type="protein sequence ID" value="QDQ74073.1"/>
    <property type="molecule type" value="Genomic_DNA"/>
</dbReference>
<accession>A0A516V6D4</accession>
<dbReference type="AlphaFoldDB" id="A0A516V6D4"/>
<evidence type="ECO:0000313" key="2">
    <source>
        <dbReference type="EMBL" id="QDQ74073.1"/>
    </source>
</evidence>
<proteinExistence type="predicted"/>
<dbReference type="PROSITE" id="PS51257">
    <property type="entry name" value="PROKAR_LIPOPROTEIN"/>
    <property type="match status" value="1"/>
</dbReference>
<dbReference type="Proteomes" id="UP000315891">
    <property type="component" value="Chromosome"/>
</dbReference>
<organism evidence="2 3">
    <name type="scientific">Pseudoluteimonas lycopersici</name>
    <dbReference type="NCBI Taxonomy" id="1324796"/>
    <lineage>
        <taxon>Bacteria</taxon>
        <taxon>Pseudomonadati</taxon>
        <taxon>Pseudomonadota</taxon>
        <taxon>Gammaproteobacteria</taxon>
        <taxon>Lysobacterales</taxon>
        <taxon>Lysobacteraceae</taxon>
        <taxon>Pseudoluteimonas</taxon>
    </lineage>
</organism>
<evidence type="ECO:0000256" key="1">
    <source>
        <dbReference type="SAM" id="Phobius"/>
    </source>
</evidence>
<keyword evidence="1" id="KW-0812">Transmembrane</keyword>
<feature type="transmembrane region" description="Helical" evidence="1">
    <location>
        <begin position="166"/>
        <end position="185"/>
    </location>
</feature>
<gene>
    <name evidence="2" type="ORF">FNZ56_09360</name>
</gene>
<dbReference type="RefSeq" id="WP_143879583.1">
    <property type="nucleotide sequence ID" value="NZ_BAABLZ010000001.1"/>
</dbReference>
<feature type="transmembrane region" description="Helical" evidence="1">
    <location>
        <begin position="72"/>
        <end position="90"/>
    </location>
</feature>
<protein>
    <submittedName>
        <fullName evidence="2">Uncharacterized protein</fullName>
    </submittedName>
</protein>
<evidence type="ECO:0000313" key="3">
    <source>
        <dbReference type="Proteomes" id="UP000315891"/>
    </source>
</evidence>
<feature type="transmembrane region" description="Helical" evidence="1">
    <location>
        <begin position="96"/>
        <end position="114"/>
    </location>
</feature>
<keyword evidence="1" id="KW-1133">Transmembrane helix</keyword>
<feature type="transmembrane region" description="Helical" evidence="1">
    <location>
        <begin position="135"/>
        <end position="154"/>
    </location>
</feature>
<name>A0A516V6D4_9GAMM</name>
<feature type="transmembrane region" description="Helical" evidence="1">
    <location>
        <begin position="35"/>
        <end position="52"/>
    </location>
</feature>
<dbReference type="OrthoDB" id="5956355at2"/>